<proteinExistence type="predicted"/>
<feature type="domain" description="Suppressor of fused-like" evidence="1">
    <location>
        <begin position="40"/>
        <end position="196"/>
    </location>
</feature>
<evidence type="ECO:0000259" key="1">
    <source>
        <dbReference type="Pfam" id="PF05076"/>
    </source>
</evidence>
<dbReference type="InterPro" id="IPR020941">
    <property type="entry name" value="SUFU-like_domain"/>
</dbReference>
<dbReference type="Pfam" id="PF05076">
    <property type="entry name" value="SUFU"/>
    <property type="match status" value="1"/>
</dbReference>
<gene>
    <name evidence="2" type="ordered locus">UPA3_0114</name>
</gene>
<dbReference type="Proteomes" id="UP000002162">
    <property type="component" value="Chromosome"/>
</dbReference>
<dbReference type="AlphaFoldDB" id="A0A2C9DXY8"/>
<dbReference type="RefSeq" id="WP_006688801.1">
    <property type="nucleotide sequence ID" value="NC_010503.1"/>
</dbReference>
<organism evidence="2 3">
    <name type="scientific">Ureaplasma parvum serovar 3 (strain ATCC 27815 / 27 / NCTC 11736)</name>
    <dbReference type="NCBI Taxonomy" id="505682"/>
    <lineage>
        <taxon>Bacteria</taxon>
        <taxon>Bacillati</taxon>
        <taxon>Mycoplasmatota</taxon>
        <taxon>Mycoplasmoidales</taxon>
        <taxon>Mycoplasmoidaceae</taxon>
        <taxon>Ureaplasma</taxon>
    </lineage>
</organism>
<dbReference type="HOGENOM" id="CLU_1365738_0_0_14"/>
<sequence>MNYKYSAEEKQIIYNYILREYGQVDHIIFLSNEHIRVPIEYDILVIKKQNLQILMTFGLGAFKSHNHEENTQERAEIFLELPVDWDFNKHENMWPVHFLINIVKYSYSNHLTLKWLQTFINPSYFNKSNKIAGFLDLSWYGENSLECKINNDFFVSFYQILIIDDEELFYAKTNGIRALSKFFDDGKSRIVDLNRKSFVK</sequence>
<dbReference type="SMR" id="A0A2C9DXY8"/>
<dbReference type="KEGG" id="upa:UPA3_0114"/>
<dbReference type="EMBL" id="CP000942">
    <property type="protein sequence ID" value="ACA32707.1"/>
    <property type="molecule type" value="Genomic_DNA"/>
</dbReference>
<evidence type="ECO:0000313" key="3">
    <source>
        <dbReference type="Proteomes" id="UP000002162"/>
    </source>
</evidence>
<name>A0A2C9DXY8_UREP2</name>
<evidence type="ECO:0000313" key="2">
    <source>
        <dbReference type="EMBL" id="ACA32707.1"/>
    </source>
</evidence>
<dbReference type="GeneID" id="29672739"/>
<reference evidence="2 3" key="1">
    <citation type="submission" date="2008-02" db="EMBL/GenBank/DDBJ databases">
        <title>Genome sequence of Ureaplasma parvum serovar 3.</title>
        <authorList>
            <person name="Methe B.A."/>
            <person name="Glass J."/>
            <person name="Waites K."/>
            <person name="Shrivastava S."/>
        </authorList>
    </citation>
    <scope>NUCLEOTIDE SEQUENCE [LARGE SCALE GENOMIC DNA]</scope>
    <source>
        <strain evidence="3">ATCC 27815 / 27 / NCTC 11736</strain>
    </source>
</reference>
<protein>
    <recommendedName>
        <fullName evidence="1">Suppressor of fused-like domain-containing protein</fullName>
    </recommendedName>
</protein>
<accession>A0A2C9DXY8</accession>